<reference evidence="4" key="1">
    <citation type="submission" date="2020-08" db="EMBL/GenBank/DDBJ databases">
        <title>Genome public.</title>
        <authorList>
            <person name="Liu C."/>
            <person name="Sun Q."/>
        </authorList>
    </citation>
    <scope>NUCLEOTIDE SEQUENCE</scope>
    <source>
        <strain evidence="4">NSJ-12</strain>
    </source>
</reference>
<evidence type="ECO:0000256" key="1">
    <source>
        <dbReference type="ARBA" id="ARBA00023587"/>
    </source>
</evidence>
<sequence>MIIGKVVGSIVSTRKHEALVGNKFLIVESLQKTAEGKNTIVAIDVVGAGVGETVLVVTGTSARYATSHDRAPVDAAIVGIVDEGSNFILDRL</sequence>
<dbReference type="InterPro" id="IPR036677">
    <property type="entry name" value="EutN_CcmL_sf"/>
</dbReference>
<accession>A0A926EJI0</accession>
<dbReference type="CDD" id="cd01614">
    <property type="entry name" value="EutN_CcmL"/>
    <property type="match status" value="1"/>
</dbReference>
<comment type="caution">
    <text evidence="4">The sequence shown here is derived from an EMBL/GenBank/DDBJ whole genome shotgun (WGS) entry which is preliminary data.</text>
</comment>
<gene>
    <name evidence="4" type="ORF">H8718_08340</name>
</gene>
<protein>
    <submittedName>
        <fullName evidence="4">EutN/CcmL family microcompartment protein</fullName>
    </submittedName>
</protein>
<dbReference type="AlphaFoldDB" id="A0A926EJI0"/>
<keyword evidence="5" id="KW-1185">Reference proteome</keyword>
<keyword evidence="3" id="KW-1283">Bacterial microcompartment</keyword>
<evidence type="ECO:0000256" key="2">
    <source>
        <dbReference type="ARBA" id="ARBA00023669"/>
    </source>
</evidence>
<keyword evidence="2" id="KW-1282">Carboxysome</keyword>
<evidence type="ECO:0000313" key="5">
    <source>
        <dbReference type="Proteomes" id="UP000655830"/>
    </source>
</evidence>
<dbReference type="Gene3D" id="2.40.50.220">
    <property type="entry name" value="EutN/Ccml"/>
    <property type="match status" value="1"/>
</dbReference>
<dbReference type="RefSeq" id="WP_177671574.1">
    <property type="nucleotide sequence ID" value="NZ_JACRSY010000011.1"/>
</dbReference>
<dbReference type="PANTHER" id="PTHR36539">
    <property type="entry name" value="ETHANOLAMINE UTILIZATION PROTEIN EUTN"/>
    <property type="match status" value="1"/>
</dbReference>
<proteinExistence type="predicted"/>
<dbReference type="EMBL" id="JACRSY010000011">
    <property type="protein sequence ID" value="MBC8579537.1"/>
    <property type="molecule type" value="Genomic_DNA"/>
</dbReference>
<dbReference type="PROSITE" id="PS51932">
    <property type="entry name" value="BMV"/>
    <property type="match status" value="1"/>
</dbReference>
<dbReference type="SUPFAM" id="SSF159133">
    <property type="entry name" value="EutN/CcmL-like"/>
    <property type="match status" value="1"/>
</dbReference>
<organism evidence="4 5">
    <name type="scientific">Zhenhengia yiwuensis</name>
    <dbReference type="NCBI Taxonomy" id="2763666"/>
    <lineage>
        <taxon>Bacteria</taxon>
        <taxon>Bacillati</taxon>
        <taxon>Bacillota</taxon>
        <taxon>Clostridia</taxon>
        <taxon>Lachnospirales</taxon>
        <taxon>Lachnospiraceae</taxon>
        <taxon>Zhenhengia</taxon>
    </lineage>
</organism>
<evidence type="ECO:0000313" key="4">
    <source>
        <dbReference type="EMBL" id="MBC8579537.1"/>
    </source>
</evidence>
<name>A0A926EJI0_9FIRM</name>
<comment type="subcellular location">
    <subcellularLocation>
        <location evidence="1">Carboxysome</location>
    </subcellularLocation>
</comment>
<evidence type="ECO:0000256" key="3">
    <source>
        <dbReference type="ARBA" id="ARBA00024446"/>
    </source>
</evidence>
<dbReference type="GO" id="GO:0031470">
    <property type="term" value="C:carboxysome"/>
    <property type="evidence" value="ECO:0007669"/>
    <property type="project" value="UniProtKB-SubCell"/>
</dbReference>
<dbReference type="Pfam" id="PF03319">
    <property type="entry name" value="EutN_CcmL"/>
    <property type="match status" value="1"/>
</dbReference>
<dbReference type="Proteomes" id="UP000655830">
    <property type="component" value="Unassembled WGS sequence"/>
</dbReference>
<dbReference type="InterPro" id="IPR004992">
    <property type="entry name" value="EutN_CcmL"/>
</dbReference>